<gene>
    <name evidence="1" type="ORF">EV190_10771</name>
</gene>
<proteinExistence type="predicted"/>
<dbReference type="EMBL" id="SNYN01000007">
    <property type="protein sequence ID" value="TDQ52239.1"/>
    <property type="molecule type" value="Genomic_DNA"/>
</dbReference>
<dbReference type="Proteomes" id="UP000295281">
    <property type="component" value="Unassembled WGS sequence"/>
</dbReference>
<accession>A0A4R6UXR9</accession>
<dbReference type="OrthoDB" id="3543971at2"/>
<name>A0A4R6UXR9_9ACTN</name>
<evidence type="ECO:0000313" key="2">
    <source>
        <dbReference type="Proteomes" id="UP000295281"/>
    </source>
</evidence>
<sequence>MPLDSIDAVNWSAIPNPTWHRCDDPERVAHALRLLAVSTTARETGDAASLLAGGGFVCGHAAMVFPAAYAAAPILLDLVEHGRQPRVKDAALGLLSNALDYFPPAGHNRVDTPHGTGVPLCCAIARCVRDRHRALLAHGIHGRRLLAEAGLHWRLAIEEAELRADGSATAIAVLEGAPFRTPVEAEAHTPPFGQSVRPLRIDALTADASGGACIELGRALPAAAPGSTLYPAECGRREH</sequence>
<evidence type="ECO:0000313" key="1">
    <source>
        <dbReference type="EMBL" id="TDQ52239.1"/>
    </source>
</evidence>
<organism evidence="1 2">
    <name type="scientific">Actinorugispora endophytica</name>
    <dbReference type="NCBI Taxonomy" id="1605990"/>
    <lineage>
        <taxon>Bacteria</taxon>
        <taxon>Bacillati</taxon>
        <taxon>Actinomycetota</taxon>
        <taxon>Actinomycetes</taxon>
        <taxon>Streptosporangiales</taxon>
        <taxon>Nocardiopsidaceae</taxon>
        <taxon>Actinorugispora</taxon>
    </lineage>
</organism>
<comment type="caution">
    <text evidence="1">The sequence shown here is derived from an EMBL/GenBank/DDBJ whole genome shotgun (WGS) entry which is preliminary data.</text>
</comment>
<protein>
    <submittedName>
        <fullName evidence="1">Uncharacterized protein</fullName>
    </submittedName>
</protein>
<dbReference type="AlphaFoldDB" id="A0A4R6UXR9"/>
<reference evidence="1 2" key="1">
    <citation type="submission" date="2019-03" db="EMBL/GenBank/DDBJ databases">
        <title>Genomic Encyclopedia of Type Strains, Phase IV (KMG-IV): sequencing the most valuable type-strain genomes for metagenomic binning, comparative biology and taxonomic classification.</title>
        <authorList>
            <person name="Goeker M."/>
        </authorList>
    </citation>
    <scope>NUCLEOTIDE SEQUENCE [LARGE SCALE GENOMIC DNA]</scope>
    <source>
        <strain evidence="1 2">DSM 46770</strain>
    </source>
</reference>
<dbReference type="RefSeq" id="WP_133741588.1">
    <property type="nucleotide sequence ID" value="NZ_SNYN01000007.1"/>
</dbReference>
<keyword evidence="2" id="KW-1185">Reference proteome</keyword>